<keyword evidence="6" id="KW-0238">DNA-binding</keyword>
<keyword evidence="3 9" id="KW-0597">Phosphoprotein</keyword>
<organism evidence="11 12">
    <name type="scientific">Cytobacillus kochii</name>
    <dbReference type="NCBI Taxonomy" id="859143"/>
    <lineage>
        <taxon>Bacteria</taxon>
        <taxon>Bacillati</taxon>
        <taxon>Bacillota</taxon>
        <taxon>Bacilli</taxon>
        <taxon>Bacillales</taxon>
        <taxon>Bacillaceae</taxon>
        <taxon>Cytobacillus</taxon>
    </lineage>
</organism>
<dbReference type="Pfam" id="PF20714">
    <property type="entry name" value="HTH_64"/>
    <property type="match status" value="1"/>
</dbReference>
<gene>
    <name evidence="11" type="ORF">CKF48_12540</name>
</gene>
<dbReference type="InterPro" id="IPR001789">
    <property type="entry name" value="Sig_transdc_resp-reg_receiver"/>
</dbReference>
<dbReference type="PANTHER" id="PTHR45526">
    <property type="entry name" value="TRANSCRIPTIONAL REGULATORY PROTEIN DPIA"/>
    <property type="match status" value="1"/>
</dbReference>
<evidence type="ECO:0000313" key="12">
    <source>
        <dbReference type="Proteomes" id="UP000215137"/>
    </source>
</evidence>
<evidence type="ECO:0000256" key="2">
    <source>
        <dbReference type="ARBA" id="ARBA00022490"/>
    </source>
</evidence>
<dbReference type="SUPFAM" id="SSF52172">
    <property type="entry name" value="CheY-like"/>
    <property type="match status" value="1"/>
</dbReference>
<dbReference type="Proteomes" id="UP000215137">
    <property type="component" value="Chromosome"/>
</dbReference>
<evidence type="ECO:0000256" key="5">
    <source>
        <dbReference type="ARBA" id="ARBA00023015"/>
    </source>
</evidence>
<dbReference type="OrthoDB" id="9759232at2"/>
<accession>A0A248TIP4</accession>
<keyword evidence="12" id="KW-1185">Reference proteome</keyword>
<dbReference type="GO" id="GO:0000156">
    <property type="term" value="F:phosphorelay response regulator activity"/>
    <property type="evidence" value="ECO:0007669"/>
    <property type="project" value="TreeGrafter"/>
</dbReference>
<keyword evidence="5" id="KW-0805">Transcription regulation</keyword>
<dbReference type="InterPro" id="IPR036390">
    <property type="entry name" value="WH_DNA-bd_sf"/>
</dbReference>
<dbReference type="GO" id="GO:0003677">
    <property type="term" value="F:DNA binding"/>
    <property type="evidence" value="ECO:0007669"/>
    <property type="project" value="UniProtKB-KW"/>
</dbReference>
<keyword evidence="4" id="KW-0902">Two-component regulatory system</keyword>
<dbReference type="PIRSF" id="PIRSF006171">
    <property type="entry name" value="RR_citrat_malat"/>
    <property type="match status" value="1"/>
</dbReference>
<sequence length="232" mass="27060">MEKYHVFIIEDDFRVADINKSYIEQNHQFSVKEVARSAADALFYLEKNAHEIDVIFLDIYIPDVEGMSLLWKIRSLYPSIDIIIISAEKQAHSVRIALRAGVFDYVVKPVSMDRLLQSLNRYERFRQLWTDEQLDQEQVDELTNVFHIHPTHVEEEQLLPKGIDAITLEKILHLFEGLVEEGLTAVELSEQTGISRSTSRRYLEYLVSMNRVETRLIYGSVGRPQRKYVICS</sequence>
<dbReference type="PROSITE" id="PS50110">
    <property type="entry name" value="RESPONSE_REGULATORY"/>
    <property type="match status" value="1"/>
</dbReference>
<dbReference type="InterPro" id="IPR051271">
    <property type="entry name" value="2C-system_Tx_regulators"/>
</dbReference>
<evidence type="ECO:0000313" key="11">
    <source>
        <dbReference type="EMBL" id="ASV68073.1"/>
    </source>
</evidence>
<dbReference type="GO" id="GO:0005737">
    <property type="term" value="C:cytoplasm"/>
    <property type="evidence" value="ECO:0007669"/>
    <property type="project" value="UniProtKB-SubCell"/>
</dbReference>
<dbReference type="Pfam" id="PF00072">
    <property type="entry name" value="Response_reg"/>
    <property type="match status" value="1"/>
</dbReference>
<feature type="modified residue" description="4-aspartylphosphate" evidence="9">
    <location>
        <position position="58"/>
    </location>
</feature>
<evidence type="ECO:0000256" key="6">
    <source>
        <dbReference type="ARBA" id="ARBA00023125"/>
    </source>
</evidence>
<evidence type="ECO:0000256" key="1">
    <source>
        <dbReference type="ARBA" id="ARBA00004496"/>
    </source>
</evidence>
<dbReference type="InterPro" id="IPR011006">
    <property type="entry name" value="CheY-like_superfamily"/>
</dbReference>
<evidence type="ECO:0000256" key="9">
    <source>
        <dbReference type="PROSITE-ProRule" id="PRU00169"/>
    </source>
</evidence>
<evidence type="ECO:0000256" key="7">
    <source>
        <dbReference type="ARBA" id="ARBA00023159"/>
    </source>
</evidence>
<comment type="subcellular location">
    <subcellularLocation>
        <location evidence="1">Cytoplasm</location>
    </subcellularLocation>
</comment>
<dbReference type="AlphaFoldDB" id="A0A248TIP4"/>
<dbReference type="InterPro" id="IPR048714">
    <property type="entry name" value="DpiA-like_HTH"/>
</dbReference>
<protein>
    <recommendedName>
        <fullName evidence="10">Response regulatory domain-containing protein</fullName>
    </recommendedName>
</protein>
<dbReference type="GO" id="GO:0003700">
    <property type="term" value="F:DNA-binding transcription factor activity"/>
    <property type="evidence" value="ECO:0007669"/>
    <property type="project" value="InterPro"/>
</dbReference>
<dbReference type="EMBL" id="CP022983">
    <property type="protein sequence ID" value="ASV68073.1"/>
    <property type="molecule type" value="Genomic_DNA"/>
</dbReference>
<evidence type="ECO:0000256" key="4">
    <source>
        <dbReference type="ARBA" id="ARBA00023012"/>
    </source>
</evidence>
<dbReference type="SMART" id="SM00448">
    <property type="entry name" value="REC"/>
    <property type="match status" value="1"/>
</dbReference>
<feature type="domain" description="Response regulatory" evidence="10">
    <location>
        <begin position="5"/>
        <end position="123"/>
    </location>
</feature>
<dbReference type="PANTHER" id="PTHR45526:SF1">
    <property type="entry name" value="TRANSCRIPTIONAL REGULATORY PROTEIN DCUR-RELATED"/>
    <property type="match status" value="1"/>
</dbReference>
<name>A0A248TIP4_9BACI</name>
<dbReference type="KEGG" id="bko:CKF48_12540"/>
<reference evidence="11 12" key="1">
    <citation type="submission" date="2017-08" db="EMBL/GenBank/DDBJ databases">
        <title>Complete Genome Sequence of Bacillus kochii Oregon-R-modENCODE STRAIN BDGP4, isolated from Drosophila melanogaster gut.</title>
        <authorList>
            <person name="Wan K.H."/>
            <person name="Yu C."/>
            <person name="Park S."/>
            <person name="Hammonds A.S."/>
            <person name="Booth B.W."/>
            <person name="Celniker S.E."/>
        </authorList>
    </citation>
    <scope>NUCLEOTIDE SEQUENCE [LARGE SCALE GENOMIC DNA]</scope>
    <source>
        <strain evidence="11 12">BDGP4</strain>
    </source>
</reference>
<keyword evidence="2" id="KW-0963">Cytoplasm</keyword>
<evidence type="ECO:0000256" key="8">
    <source>
        <dbReference type="ARBA" id="ARBA00023163"/>
    </source>
</evidence>
<dbReference type="Gene3D" id="3.40.50.2300">
    <property type="match status" value="1"/>
</dbReference>
<dbReference type="SUPFAM" id="SSF46785">
    <property type="entry name" value="Winged helix' DNA-binding domain"/>
    <property type="match status" value="1"/>
</dbReference>
<evidence type="ECO:0000259" key="10">
    <source>
        <dbReference type="PROSITE" id="PS50110"/>
    </source>
</evidence>
<keyword evidence="7" id="KW-0010">Activator</keyword>
<dbReference type="RefSeq" id="WP_095371642.1">
    <property type="nucleotide sequence ID" value="NZ_CP022983.1"/>
</dbReference>
<dbReference type="InterPro" id="IPR024187">
    <property type="entry name" value="Sig_transdc_resp-reg_cit/mal"/>
</dbReference>
<evidence type="ECO:0000256" key="3">
    <source>
        <dbReference type="ARBA" id="ARBA00022553"/>
    </source>
</evidence>
<keyword evidence="8" id="KW-0804">Transcription</keyword>
<proteinExistence type="predicted"/>